<evidence type="ECO:0000256" key="3">
    <source>
        <dbReference type="ARBA" id="ARBA00022679"/>
    </source>
</evidence>
<gene>
    <name evidence="4" type="ORF">PanWU01x14_264020</name>
</gene>
<comment type="caution">
    <text evidence="4">The sequence shown here is derived from an EMBL/GenBank/DDBJ whole genome shotgun (WGS) entry which is preliminary data.</text>
</comment>
<proteinExistence type="inferred from homology"/>
<dbReference type="GO" id="GO:0035251">
    <property type="term" value="F:UDP-glucosyltransferase activity"/>
    <property type="evidence" value="ECO:0007669"/>
    <property type="project" value="TreeGrafter"/>
</dbReference>
<dbReference type="OrthoDB" id="5835829at2759"/>
<dbReference type="PANTHER" id="PTHR48047">
    <property type="entry name" value="GLYCOSYLTRANSFERASE"/>
    <property type="match status" value="1"/>
</dbReference>
<accession>A0A2P5B7P2</accession>
<organism evidence="4 5">
    <name type="scientific">Parasponia andersonii</name>
    <name type="common">Sponia andersonii</name>
    <dbReference type="NCBI Taxonomy" id="3476"/>
    <lineage>
        <taxon>Eukaryota</taxon>
        <taxon>Viridiplantae</taxon>
        <taxon>Streptophyta</taxon>
        <taxon>Embryophyta</taxon>
        <taxon>Tracheophyta</taxon>
        <taxon>Spermatophyta</taxon>
        <taxon>Magnoliopsida</taxon>
        <taxon>eudicotyledons</taxon>
        <taxon>Gunneridae</taxon>
        <taxon>Pentapetalae</taxon>
        <taxon>rosids</taxon>
        <taxon>fabids</taxon>
        <taxon>Rosales</taxon>
        <taxon>Cannabaceae</taxon>
        <taxon>Parasponia</taxon>
    </lineage>
</organism>
<sequence>MEAMGRGVPFLAWPIRGDQYYNAKLVMKLVMSYLKVDHRVAENLLEMVRKEDVANGIETLMGGDETKKRAMTLRLKFNHGFPMSSEGALDYFCNFMRRKGP</sequence>
<comment type="similarity">
    <text evidence="1">Belongs to the UDP-glycosyltransferase family.</text>
</comment>
<dbReference type="Gene3D" id="3.40.50.2000">
    <property type="entry name" value="Glycogen Phosphorylase B"/>
    <property type="match status" value="1"/>
</dbReference>
<keyword evidence="5" id="KW-1185">Reference proteome</keyword>
<name>A0A2P5B7P2_PARAD</name>
<evidence type="ECO:0000313" key="5">
    <source>
        <dbReference type="Proteomes" id="UP000237105"/>
    </source>
</evidence>
<keyword evidence="3 4" id="KW-0808">Transferase</keyword>
<dbReference type="PANTHER" id="PTHR48047:SF197">
    <property type="entry name" value="SCOPOLETIN GLUCOSYLTRANSFERASE-LIKE"/>
    <property type="match status" value="1"/>
</dbReference>
<dbReference type="SUPFAM" id="SSF53756">
    <property type="entry name" value="UDP-Glycosyltransferase/glycogen phosphorylase"/>
    <property type="match status" value="1"/>
</dbReference>
<evidence type="ECO:0000256" key="1">
    <source>
        <dbReference type="ARBA" id="ARBA00009995"/>
    </source>
</evidence>
<dbReference type="Proteomes" id="UP000237105">
    <property type="component" value="Unassembled WGS sequence"/>
</dbReference>
<dbReference type="InterPro" id="IPR002213">
    <property type="entry name" value="UDP_glucos_trans"/>
</dbReference>
<protein>
    <submittedName>
        <fullName evidence="4">UDP-glucuronosyl/UDP-glucosyltransferase</fullName>
    </submittedName>
</protein>
<keyword evidence="2" id="KW-0328">Glycosyltransferase</keyword>
<reference evidence="5" key="1">
    <citation type="submission" date="2016-06" db="EMBL/GenBank/DDBJ databases">
        <title>Parallel loss of symbiosis genes in relatives of nitrogen-fixing non-legume Parasponia.</title>
        <authorList>
            <person name="Van Velzen R."/>
            <person name="Holmer R."/>
            <person name="Bu F."/>
            <person name="Rutten L."/>
            <person name="Van Zeijl A."/>
            <person name="Liu W."/>
            <person name="Santuari L."/>
            <person name="Cao Q."/>
            <person name="Sharma T."/>
            <person name="Shen D."/>
            <person name="Roswanjaya Y."/>
            <person name="Wardhani T."/>
            <person name="Kalhor M.S."/>
            <person name="Jansen J."/>
            <person name="Van den Hoogen J."/>
            <person name="Gungor B."/>
            <person name="Hartog M."/>
            <person name="Hontelez J."/>
            <person name="Verver J."/>
            <person name="Yang W.-C."/>
            <person name="Schijlen E."/>
            <person name="Repin R."/>
            <person name="Schilthuizen M."/>
            <person name="Schranz E."/>
            <person name="Heidstra R."/>
            <person name="Miyata K."/>
            <person name="Fedorova E."/>
            <person name="Kohlen W."/>
            <person name="Bisseling T."/>
            <person name="Smit S."/>
            <person name="Geurts R."/>
        </authorList>
    </citation>
    <scope>NUCLEOTIDE SEQUENCE [LARGE SCALE GENOMIC DNA]</scope>
    <source>
        <strain evidence="5">cv. WU1-14</strain>
    </source>
</reference>
<evidence type="ECO:0000256" key="2">
    <source>
        <dbReference type="ARBA" id="ARBA00022676"/>
    </source>
</evidence>
<dbReference type="Pfam" id="PF00201">
    <property type="entry name" value="UDPGT"/>
    <property type="match status" value="1"/>
</dbReference>
<evidence type="ECO:0000313" key="4">
    <source>
        <dbReference type="EMBL" id="PON44812.1"/>
    </source>
</evidence>
<dbReference type="AlphaFoldDB" id="A0A2P5B7P2"/>
<dbReference type="EMBL" id="JXTB01000343">
    <property type="protein sequence ID" value="PON44812.1"/>
    <property type="molecule type" value="Genomic_DNA"/>
</dbReference>